<dbReference type="GO" id="GO:0005576">
    <property type="term" value="C:extracellular region"/>
    <property type="evidence" value="ECO:0007669"/>
    <property type="project" value="UniProtKB-SubCell"/>
</dbReference>
<reference evidence="7 8" key="1">
    <citation type="journal article" date="2020" name="bioRxiv">
        <title>Sequence and annotation of 42 cannabis genomes reveals extensive copy number variation in cannabinoid synthesis and pathogen resistance genes.</title>
        <authorList>
            <person name="Mckernan K.J."/>
            <person name="Helbert Y."/>
            <person name="Kane L.T."/>
            <person name="Ebling H."/>
            <person name="Zhang L."/>
            <person name="Liu B."/>
            <person name="Eaton Z."/>
            <person name="Mclaughlin S."/>
            <person name="Kingan S."/>
            <person name="Baybayan P."/>
            <person name="Concepcion G."/>
            <person name="Jordan M."/>
            <person name="Riva A."/>
            <person name="Barbazuk W."/>
            <person name="Harkins T."/>
        </authorList>
    </citation>
    <scope>NUCLEOTIDE SEQUENCE [LARGE SCALE GENOMIC DNA]</scope>
    <source>
        <strain evidence="8">cv. Jamaican Lion 4</strain>
        <tissue evidence="7">Leaf</tissue>
    </source>
</reference>
<evidence type="ECO:0000256" key="3">
    <source>
        <dbReference type="ARBA" id="ARBA00022471"/>
    </source>
</evidence>
<evidence type="ECO:0000256" key="2">
    <source>
        <dbReference type="ARBA" id="ARBA00005581"/>
    </source>
</evidence>
<keyword evidence="4 6" id="KW-0964">Secreted</keyword>
<comment type="caution">
    <text evidence="7">The sequence shown here is derived from an EMBL/GenBank/DDBJ whole genome shotgun (WGS) entry which is preliminary data.</text>
</comment>
<gene>
    <name evidence="7" type="ORF">G4B88_013741</name>
</gene>
<evidence type="ECO:0000256" key="6">
    <source>
        <dbReference type="RuleBase" id="RU367044"/>
    </source>
</evidence>
<comment type="subcellular location">
    <subcellularLocation>
        <location evidence="1 6">Secreted</location>
    </subcellularLocation>
</comment>
<organism evidence="7 8">
    <name type="scientific">Cannabis sativa</name>
    <name type="common">Hemp</name>
    <name type="synonym">Marijuana</name>
    <dbReference type="NCBI Taxonomy" id="3483"/>
    <lineage>
        <taxon>Eukaryota</taxon>
        <taxon>Viridiplantae</taxon>
        <taxon>Streptophyta</taxon>
        <taxon>Embryophyta</taxon>
        <taxon>Tracheophyta</taxon>
        <taxon>Spermatophyta</taxon>
        <taxon>Magnoliopsida</taxon>
        <taxon>eudicotyledons</taxon>
        <taxon>Gunneridae</taxon>
        <taxon>Pentapetalae</taxon>
        <taxon>rosids</taxon>
        <taxon>fabids</taxon>
        <taxon>Rosales</taxon>
        <taxon>Cannabaceae</taxon>
        <taxon>Cannabis</taxon>
    </lineage>
</organism>
<dbReference type="InterPro" id="IPR010264">
    <property type="entry name" value="Self-incomp_S1"/>
</dbReference>
<evidence type="ECO:0000313" key="8">
    <source>
        <dbReference type="Proteomes" id="UP000583929"/>
    </source>
</evidence>
<dbReference type="AlphaFoldDB" id="A0A7J6HTT3"/>
<protein>
    <recommendedName>
        <fullName evidence="6">S-protein homolog</fullName>
    </recommendedName>
</protein>
<comment type="similarity">
    <text evidence="2 6">Belongs to the plant self-incompatibility (S1) protein family.</text>
</comment>
<evidence type="ECO:0000256" key="1">
    <source>
        <dbReference type="ARBA" id="ARBA00004613"/>
    </source>
</evidence>
<keyword evidence="3 6" id="KW-0713">Self-incompatibility</keyword>
<keyword evidence="5" id="KW-0732">Signal</keyword>
<evidence type="ECO:0000313" key="7">
    <source>
        <dbReference type="EMBL" id="KAF4398652.1"/>
    </source>
</evidence>
<name>A0A7J6HTT3_CANSA</name>
<dbReference type="PANTHER" id="PTHR31232">
    <property type="match status" value="1"/>
</dbReference>
<dbReference type="PANTHER" id="PTHR31232:SF149">
    <property type="entry name" value="S-PROTEIN HOMOLOG"/>
    <property type="match status" value="1"/>
</dbReference>
<evidence type="ECO:0000256" key="5">
    <source>
        <dbReference type="ARBA" id="ARBA00022729"/>
    </source>
</evidence>
<evidence type="ECO:0000256" key="4">
    <source>
        <dbReference type="ARBA" id="ARBA00022525"/>
    </source>
</evidence>
<proteinExistence type="inferred from homology"/>
<dbReference type="GO" id="GO:0060320">
    <property type="term" value="P:rejection of self pollen"/>
    <property type="evidence" value="ECO:0007669"/>
    <property type="project" value="UniProtKB-KW"/>
</dbReference>
<dbReference type="Pfam" id="PF05938">
    <property type="entry name" value="Self-incomp_S1"/>
    <property type="match status" value="1"/>
</dbReference>
<sequence length="158" mass="18375">MSSSTLLNLFSMSHKAQGLLQLVLVAFLLFLSCKTTNVRAWYFQPKTHVEIINGLDSDPSDLTLHCKSKDDDLGTHVVPYNSSYEIVFHPNLLCTTLFFCNFQWPKSQIDHFFNIFDCERDDKKCKKCKHYIWKISSTGACMKDNKTKDFTICYPWNK</sequence>
<keyword evidence="8" id="KW-1185">Reference proteome</keyword>
<dbReference type="Proteomes" id="UP000583929">
    <property type="component" value="Unassembled WGS sequence"/>
</dbReference>
<accession>A0A7J6HTT3</accession>
<dbReference type="EMBL" id="JAATIQ010000025">
    <property type="protein sequence ID" value="KAF4398652.1"/>
    <property type="molecule type" value="Genomic_DNA"/>
</dbReference>